<feature type="compositionally biased region" description="Pro residues" evidence="2">
    <location>
        <begin position="618"/>
        <end position="638"/>
    </location>
</feature>
<evidence type="ECO:0000313" key="4">
    <source>
        <dbReference type="Proteomes" id="UP001201980"/>
    </source>
</evidence>
<dbReference type="SUPFAM" id="SSF56815">
    <property type="entry name" value="Sec1/munc18-like (SM) proteins"/>
    <property type="match status" value="1"/>
</dbReference>
<reference evidence="3" key="1">
    <citation type="submission" date="2022-07" db="EMBL/GenBank/DDBJ databases">
        <title>Draft genome sequence of Zalerion maritima ATCC 34329, a (micro)plastics degrading marine fungus.</title>
        <authorList>
            <person name="Paco A."/>
            <person name="Goncalves M.F.M."/>
            <person name="Rocha-Santos T.A.P."/>
            <person name="Alves A."/>
        </authorList>
    </citation>
    <scope>NUCLEOTIDE SEQUENCE</scope>
    <source>
        <strain evidence="3">ATCC 34329</strain>
    </source>
</reference>
<name>A0AAD5WUY2_9PEZI</name>
<dbReference type="InterPro" id="IPR043127">
    <property type="entry name" value="Sec-1-like_dom3a"/>
</dbReference>
<feature type="region of interest" description="Disordered" evidence="2">
    <location>
        <begin position="615"/>
        <end position="736"/>
    </location>
</feature>
<organism evidence="3 4">
    <name type="scientific">Zalerion maritima</name>
    <dbReference type="NCBI Taxonomy" id="339359"/>
    <lineage>
        <taxon>Eukaryota</taxon>
        <taxon>Fungi</taxon>
        <taxon>Dikarya</taxon>
        <taxon>Ascomycota</taxon>
        <taxon>Pezizomycotina</taxon>
        <taxon>Sordariomycetes</taxon>
        <taxon>Lulworthiomycetidae</taxon>
        <taxon>Lulworthiales</taxon>
        <taxon>Lulworthiaceae</taxon>
        <taxon>Zalerion</taxon>
    </lineage>
</organism>
<dbReference type="Pfam" id="PF00995">
    <property type="entry name" value="Sec1"/>
    <property type="match status" value="1"/>
</dbReference>
<dbReference type="InterPro" id="IPR001619">
    <property type="entry name" value="Sec1-like"/>
</dbReference>
<evidence type="ECO:0000256" key="1">
    <source>
        <dbReference type="ARBA" id="ARBA00009884"/>
    </source>
</evidence>
<proteinExistence type="inferred from homology"/>
<gene>
    <name evidence="3" type="ORF">MKZ38_009623</name>
</gene>
<dbReference type="PIRSF" id="PIRSF005715">
    <property type="entry name" value="VPS45_Sec1"/>
    <property type="match status" value="1"/>
</dbReference>
<protein>
    <submittedName>
        <fullName evidence="3">Uncharacterized protein</fullName>
    </submittedName>
</protein>
<feature type="compositionally biased region" description="Low complexity" evidence="2">
    <location>
        <begin position="526"/>
        <end position="535"/>
    </location>
</feature>
<dbReference type="PANTHER" id="PTHR11679">
    <property type="entry name" value="VESICLE PROTEIN SORTING-ASSOCIATED"/>
    <property type="match status" value="1"/>
</dbReference>
<dbReference type="Gene3D" id="1.25.40.60">
    <property type="match status" value="1"/>
</dbReference>
<comment type="caution">
    <text evidence="3">The sequence shown here is derived from an EMBL/GenBank/DDBJ whole genome shotgun (WGS) entry which is preliminary data.</text>
</comment>
<keyword evidence="4" id="KW-1185">Reference proteome</keyword>
<dbReference type="AlphaFoldDB" id="A0AAD5WUY2"/>
<dbReference type="GO" id="GO:0016192">
    <property type="term" value="P:vesicle-mediated transport"/>
    <property type="evidence" value="ECO:0007669"/>
    <property type="project" value="InterPro"/>
</dbReference>
<feature type="compositionally biased region" description="Basic and acidic residues" evidence="2">
    <location>
        <begin position="717"/>
        <end position="727"/>
    </location>
</feature>
<dbReference type="Proteomes" id="UP001201980">
    <property type="component" value="Unassembled WGS sequence"/>
</dbReference>
<dbReference type="InterPro" id="IPR043154">
    <property type="entry name" value="Sec-1-like_dom1"/>
</dbReference>
<comment type="similarity">
    <text evidence="1">Belongs to the STXBP/unc-18/SEC1 family.</text>
</comment>
<dbReference type="InterPro" id="IPR036045">
    <property type="entry name" value="Sec1-like_sf"/>
</dbReference>
<evidence type="ECO:0000313" key="3">
    <source>
        <dbReference type="EMBL" id="KAJ2903570.1"/>
    </source>
</evidence>
<dbReference type="InterPro" id="IPR027482">
    <property type="entry name" value="Sec1-like_dom2"/>
</dbReference>
<dbReference type="Gene3D" id="3.90.830.10">
    <property type="entry name" value="Syntaxin Binding Protein 1, Chain A, domain 2"/>
    <property type="match status" value="1"/>
</dbReference>
<dbReference type="Gene3D" id="3.40.50.1910">
    <property type="match status" value="1"/>
</dbReference>
<dbReference type="EMBL" id="JAKWBI020000077">
    <property type="protein sequence ID" value="KAJ2903570.1"/>
    <property type="molecule type" value="Genomic_DNA"/>
</dbReference>
<sequence length="736" mass="83459">MASILDIQRDIILDKIKSITSGDWKVLVLDEHTKKLIYNVVKEDDILNKNIVNIEMVEQKREMNPDMDAVYILHPQDHIADCVVEDIRRRRYKDMILVWISPPGEVLDKIRSTGARIRNENMPLDFFPRESNLVTFREKKSFLQLYHPALDRRVPDHLSTLARRIAAVCISLNECPMVRYYCPKKTHDAAVLSYHLGRFVDDELAKYRKSRRDDWPPPSNRPPGLLVVTDRAMDLNAPLLHEFTYQAMAHDVLRLKDDEKVTFHMKINEGRVDEEKKDVEITDEDKVWVDIRHRHMKDTIDKLMADFQKFLDANPHFQDQGDDAKTSLSAIRDMMGGLPEFQQMKEAYSLHLTMAQDCMNKFSANKLMELAAIEQTLATGLDEDLRKPRETLESVVQLLDDEVIHKQDRLRLILLWIMFRDGVIHEDVKRLLAHAELPIEEEQIVRSLECLGFHNKTDVKEQRPPKMPIFPPKTELLGENDSPLSRYETVLGALIDSLCRGTVDNALFPFSQGPLDDPSQDPMVQAGSGASLRAGGRAEPRWARAGRARPVDNRQRVMVYMAGGATYSEARDCYKQGQLHNKDVYLITSHMLSPRDYLQSLRQLGWTGARLDELTYVPRPPKPPVLSEPPPRQQPPPMQAGVGGPGGGRHGGMPPGPGMGGRAPPRPGGLPGRPVAPPTQSMERMNIGSNGGDGRQGSVSSVGSVPAAQQQQQRPSGEGHNHLQKDKDKKKKRWFK</sequence>
<dbReference type="Gene3D" id="3.40.50.2060">
    <property type="match status" value="1"/>
</dbReference>
<evidence type="ECO:0000256" key="2">
    <source>
        <dbReference type="SAM" id="MobiDB-lite"/>
    </source>
</evidence>
<feature type="compositionally biased region" description="Gly residues" evidence="2">
    <location>
        <begin position="641"/>
        <end position="661"/>
    </location>
</feature>
<accession>A0AAD5WUY2</accession>
<feature type="compositionally biased region" description="Low complexity" evidence="2">
    <location>
        <begin position="696"/>
        <end position="716"/>
    </location>
</feature>
<feature type="region of interest" description="Disordered" evidence="2">
    <location>
        <begin position="516"/>
        <end position="544"/>
    </location>
</feature>